<feature type="compositionally biased region" description="Basic and acidic residues" evidence="1">
    <location>
        <begin position="8"/>
        <end position="23"/>
    </location>
</feature>
<organism evidence="2 3">
    <name type="scientific">Orchesella dallaii</name>
    <dbReference type="NCBI Taxonomy" id="48710"/>
    <lineage>
        <taxon>Eukaryota</taxon>
        <taxon>Metazoa</taxon>
        <taxon>Ecdysozoa</taxon>
        <taxon>Arthropoda</taxon>
        <taxon>Hexapoda</taxon>
        <taxon>Collembola</taxon>
        <taxon>Entomobryomorpha</taxon>
        <taxon>Entomobryoidea</taxon>
        <taxon>Orchesellidae</taxon>
        <taxon>Orchesellinae</taxon>
        <taxon>Orchesella</taxon>
    </lineage>
</organism>
<evidence type="ECO:0000256" key="1">
    <source>
        <dbReference type="SAM" id="MobiDB-lite"/>
    </source>
</evidence>
<comment type="caution">
    <text evidence="2">The sequence shown here is derived from an EMBL/GenBank/DDBJ whole genome shotgun (WGS) entry which is preliminary data.</text>
</comment>
<proteinExistence type="predicted"/>
<accession>A0ABP1PL05</accession>
<reference evidence="2 3" key="1">
    <citation type="submission" date="2024-08" db="EMBL/GenBank/DDBJ databases">
        <authorList>
            <person name="Cucini C."/>
            <person name="Frati F."/>
        </authorList>
    </citation>
    <scope>NUCLEOTIDE SEQUENCE [LARGE SCALE GENOMIC DNA]</scope>
</reference>
<evidence type="ECO:0000313" key="2">
    <source>
        <dbReference type="EMBL" id="CAL8070389.1"/>
    </source>
</evidence>
<sequence>MLKKMRRKDRENTNPKDILDRYGAKSRPRATTLCSLRNFHFLRGWLAEMKPSFSRRAYEAPTPPVAQYGRPIKLIHYYKYTPTRHNHGRRLEKRDKILGPSTHHHHGAESNSM</sequence>
<dbReference type="Proteomes" id="UP001642540">
    <property type="component" value="Unassembled WGS sequence"/>
</dbReference>
<keyword evidence="3" id="KW-1185">Reference proteome</keyword>
<evidence type="ECO:0000313" key="3">
    <source>
        <dbReference type="Proteomes" id="UP001642540"/>
    </source>
</evidence>
<protein>
    <submittedName>
        <fullName evidence="2">Uncharacterized protein</fullName>
    </submittedName>
</protein>
<feature type="region of interest" description="Disordered" evidence="1">
    <location>
        <begin position="1"/>
        <end position="23"/>
    </location>
</feature>
<name>A0ABP1PL05_9HEXA</name>
<gene>
    <name evidence="2" type="ORF">ODALV1_LOCUS1217</name>
</gene>
<dbReference type="EMBL" id="CAXLJM020000004">
    <property type="protein sequence ID" value="CAL8070389.1"/>
    <property type="molecule type" value="Genomic_DNA"/>
</dbReference>